<reference evidence="3 4" key="1">
    <citation type="submission" date="2023-01" db="EMBL/GenBank/DDBJ databases">
        <title>Analysis of 21 Apiospora genomes using comparative genomics revels a genus with tremendous synthesis potential of carbohydrate active enzymes and secondary metabolites.</title>
        <authorList>
            <person name="Sorensen T."/>
        </authorList>
    </citation>
    <scope>NUCLEOTIDE SEQUENCE [LARGE SCALE GENOMIC DNA]</scope>
    <source>
        <strain evidence="3 4">CBS 33761</strain>
    </source>
</reference>
<feature type="region of interest" description="Disordered" evidence="2">
    <location>
        <begin position="93"/>
        <end position="117"/>
    </location>
</feature>
<keyword evidence="4" id="KW-1185">Reference proteome</keyword>
<evidence type="ECO:0000313" key="4">
    <source>
        <dbReference type="Proteomes" id="UP001444661"/>
    </source>
</evidence>
<dbReference type="Proteomes" id="UP001444661">
    <property type="component" value="Unassembled WGS sequence"/>
</dbReference>
<evidence type="ECO:0000313" key="3">
    <source>
        <dbReference type="EMBL" id="KAK8050856.1"/>
    </source>
</evidence>
<evidence type="ECO:0000256" key="1">
    <source>
        <dbReference type="SAM" id="Coils"/>
    </source>
</evidence>
<protein>
    <recommendedName>
        <fullName evidence="5">Ubiquinol-cytochrome-c reductase cytochrome c1</fullName>
    </recommendedName>
</protein>
<evidence type="ECO:0008006" key="5">
    <source>
        <dbReference type="Google" id="ProtNLM"/>
    </source>
</evidence>
<comment type="caution">
    <text evidence="3">The sequence shown here is derived from an EMBL/GenBank/DDBJ whole genome shotgun (WGS) entry which is preliminary data.</text>
</comment>
<accession>A0ABR1TYB7</accession>
<sequence length="395" mass="44301">MDNNNTSQDEHVIYLALKDIFSGVLAEIRQDKAIRRVISKNSKVKKVADLQKTHKEVVIVDTTRRLLSAGIFESTQKARVRFPNLFNSSPVLTAKPTASQNEARQDDSDFESAKESFSRSRHSSLGKYADQGVCVGDSDTACACLDTAMASQSWKPIQASAMAKQLFPVHLPFSAQHKLLVHLQQLLERSCYEFTAQERPQYLQQQGWDCAEAVELNHWVQIISKRSTTLKTKQSAKPLEQLFASITNIRHTAVHRNRVSAAAVEGFFRDAEAFTALLGDAAATKAIALLRREIQVTIEELERNTQAAHSKLNNTMHEIGAKREELRRLEKEALEDMQRDNVDCQGLAGRSIDAVLGPPESLPETTFMVEKDTVVADKPTIEEYLDYQVLDDNSF</sequence>
<gene>
    <name evidence="3" type="ORF">PG993_002241</name>
</gene>
<keyword evidence="1" id="KW-0175">Coiled coil</keyword>
<organism evidence="3 4">
    <name type="scientific">Apiospora rasikravindrae</name>
    <dbReference type="NCBI Taxonomy" id="990691"/>
    <lineage>
        <taxon>Eukaryota</taxon>
        <taxon>Fungi</taxon>
        <taxon>Dikarya</taxon>
        <taxon>Ascomycota</taxon>
        <taxon>Pezizomycotina</taxon>
        <taxon>Sordariomycetes</taxon>
        <taxon>Xylariomycetidae</taxon>
        <taxon>Amphisphaeriales</taxon>
        <taxon>Apiosporaceae</taxon>
        <taxon>Apiospora</taxon>
    </lineage>
</organism>
<feature type="coiled-coil region" evidence="1">
    <location>
        <begin position="291"/>
        <end position="332"/>
    </location>
</feature>
<proteinExistence type="predicted"/>
<evidence type="ECO:0000256" key="2">
    <source>
        <dbReference type="SAM" id="MobiDB-lite"/>
    </source>
</evidence>
<feature type="compositionally biased region" description="Basic and acidic residues" evidence="2">
    <location>
        <begin position="103"/>
        <end position="117"/>
    </location>
</feature>
<name>A0ABR1TYB7_9PEZI</name>
<feature type="compositionally biased region" description="Polar residues" evidence="2">
    <location>
        <begin position="93"/>
        <end position="102"/>
    </location>
</feature>
<dbReference type="EMBL" id="JAQQWK010000002">
    <property type="protein sequence ID" value="KAK8050856.1"/>
    <property type="molecule type" value="Genomic_DNA"/>
</dbReference>